<keyword evidence="3 5" id="KW-0732">Signal</keyword>
<dbReference type="GO" id="GO:0098552">
    <property type="term" value="C:side of membrane"/>
    <property type="evidence" value="ECO:0007669"/>
    <property type="project" value="UniProtKB-KW"/>
</dbReference>
<feature type="signal peptide" evidence="5">
    <location>
        <begin position="1"/>
        <end position="16"/>
    </location>
</feature>
<keyword evidence="5" id="KW-0472">Membrane</keyword>
<name>A0A9P8C1S6_9HELO</name>
<sequence length="593" mass="61453">MLQLLLRAALILVASAAIPTVTAIAPISVKGSKFFANGQQFFLKGVAYQGTPDDPLVTTSQCQLDASLMKTIGTNSIRVYHVDPLLNHDGCMKAFADAGIYVWLSLPTFNTSIESTNPYWSEPMFSAYTKIVDAMQGYENMGGFWIGNEVVIKPDQSLATPVVRAAAADMKAYIALKNYRKIPVGYSAADIAELSPMVQNYLACDPDPANNIDFFGLNSYRWCGESSYQISGYDTLQAAAKDYPIPIFFSETGCNQPAPRLFTDQAAIFGPDMVNTWSGSIIYEWVQEVNNFGLVNYGPNGQIYGGPPAPMQPGFDNLANQWKNITPNGVAEAAYTPSLVAPPCPAATAGWQVNGNVVIPTLAKQIIAAAASGISPTSAPTAGSQTNGTLPPNAPAITASAISASSAILSSSSISTSVLATTPPSAIVSSIIPLSNCSCNQSTTTSPSSTTSAPPSRGFFDSSNTTNASVQAPGATTTSIKALPTVPIPVLTISGPLGLITVSVSGANNLTKATTTAPTITSMPTGIVIDTGTPIIPQTPELNGTVASATFAAAGQTQIPVTTTAKAGQSGAASLSSPGCGLLFLLGMVALFL</sequence>
<dbReference type="GO" id="GO:0071970">
    <property type="term" value="P:fungal-type cell wall (1-&gt;3)-beta-D-glucan biosynthetic process"/>
    <property type="evidence" value="ECO:0007669"/>
    <property type="project" value="TreeGrafter"/>
</dbReference>
<feature type="compositionally biased region" description="Low complexity" evidence="6">
    <location>
        <begin position="442"/>
        <end position="456"/>
    </location>
</feature>
<evidence type="ECO:0000256" key="5">
    <source>
        <dbReference type="RuleBase" id="RU361209"/>
    </source>
</evidence>
<feature type="chain" id="PRO_5040531336" description="1,3-beta-glucanosyltransferase" evidence="5">
    <location>
        <begin position="17"/>
        <end position="593"/>
    </location>
</feature>
<dbReference type="InterPro" id="IPR017853">
    <property type="entry name" value="GH"/>
</dbReference>
<gene>
    <name evidence="7" type="ORF">BJ875DRAFT_488151</name>
</gene>
<evidence type="ECO:0000256" key="4">
    <source>
        <dbReference type="ARBA" id="ARBA00023180"/>
    </source>
</evidence>
<evidence type="ECO:0000256" key="6">
    <source>
        <dbReference type="SAM" id="MobiDB-lite"/>
    </source>
</evidence>
<feature type="compositionally biased region" description="Polar residues" evidence="6">
    <location>
        <begin position="461"/>
        <end position="474"/>
    </location>
</feature>
<keyword evidence="5" id="KW-0808">Transferase</keyword>
<keyword evidence="4" id="KW-0325">Glycoprotein</keyword>
<feature type="region of interest" description="Disordered" evidence="6">
    <location>
        <begin position="442"/>
        <end position="474"/>
    </location>
</feature>
<dbReference type="Gene3D" id="3.20.20.80">
    <property type="entry name" value="Glycosidases"/>
    <property type="match status" value="1"/>
</dbReference>
<dbReference type="AlphaFoldDB" id="A0A9P8C1S6"/>
<dbReference type="SUPFAM" id="SSF51445">
    <property type="entry name" value="(Trans)glycosidases"/>
    <property type="match status" value="1"/>
</dbReference>
<dbReference type="InterPro" id="IPR004886">
    <property type="entry name" value="Glucanosyltransferase"/>
</dbReference>
<dbReference type="GO" id="GO:0005886">
    <property type="term" value="C:plasma membrane"/>
    <property type="evidence" value="ECO:0007669"/>
    <property type="project" value="UniProtKB-SubCell"/>
</dbReference>
<accession>A0A9P8C1S6</accession>
<dbReference type="GO" id="GO:0042124">
    <property type="term" value="F:1,3-beta-glucanosyltransferase activity"/>
    <property type="evidence" value="ECO:0007669"/>
    <property type="project" value="TreeGrafter"/>
</dbReference>
<organism evidence="7 8">
    <name type="scientific">Amylocarpus encephaloides</name>
    <dbReference type="NCBI Taxonomy" id="45428"/>
    <lineage>
        <taxon>Eukaryota</taxon>
        <taxon>Fungi</taxon>
        <taxon>Dikarya</taxon>
        <taxon>Ascomycota</taxon>
        <taxon>Pezizomycotina</taxon>
        <taxon>Leotiomycetes</taxon>
        <taxon>Helotiales</taxon>
        <taxon>Helotiales incertae sedis</taxon>
        <taxon>Amylocarpus</taxon>
    </lineage>
</organism>
<dbReference type="PANTHER" id="PTHR31468:SF8">
    <property type="entry name" value="1,3-BETA-GLUCANOSYLTRANSFERASE GAS2"/>
    <property type="match status" value="1"/>
</dbReference>
<keyword evidence="5" id="KW-0449">Lipoprotein</keyword>
<comment type="caution">
    <text evidence="7">The sequence shown here is derived from an EMBL/GenBank/DDBJ whole genome shotgun (WGS) entry which is preliminary data.</text>
</comment>
<reference evidence="7" key="1">
    <citation type="journal article" date="2021" name="IMA Fungus">
        <title>Genomic characterization of three marine fungi, including Emericellopsis atlantica sp. nov. with signatures of a generalist lifestyle and marine biomass degradation.</title>
        <authorList>
            <person name="Hagestad O.C."/>
            <person name="Hou L."/>
            <person name="Andersen J.H."/>
            <person name="Hansen E.H."/>
            <person name="Altermark B."/>
            <person name="Li C."/>
            <person name="Kuhnert E."/>
            <person name="Cox R.J."/>
            <person name="Crous P.W."/>
            <person name="Spatafora J.W."/>
            <person name="Lail K."/>
            <person name="Amirebrahimi M."/>
            <person name="Lipzen A."/>
            <person name="Pangilinan J."/>
            <person name="Andreopoulos W."/>
            <person name="Hayes R.D."/>
            <person name="Ng V."/>
            <person name="Grigoriev I.V."/>
            <person name="Jackson S.A."/>
            <person name="Sutton T.D.S."/>
            <person name="Dobson A.D.W."/>
            <person name="Rama T."/>
        </authorList>
    </citation>
    <scope>NUCLEOTIDE SEQUENCE</scope>
    <source>
        <strain evidence="7">TRa018bII</strain>
    </source>
</reference>
<comment type="similarity">
    <text evidence="2 5">Belongs to the glycosyl hydrolase 72 family.</text>
</comment>
<dbReference type="EC" id="2.4.1.-" evidence="5"/>
<evidence type="ECO:0000256" key="2">
    <source>
        <dbReference type="ARBA" id="ARBA00007528"/>
    </source>
</evidence>
<dbReference type="EMBL" id="MU251689">
    <property type="protein sequence ID" value="KAG9230247.1"/>
    <property type="molecule type" value="Genomic_DNA"/>
</dbReference>
<comment type="subcellular location">
    <subcellularLocation>
        <location evidence="1 5">Cell membrane</location>
        <topology evidence="1 5">Lipid-anchor</topology>
        <topology evidence="1 5">GPI-anchor</topology>
    </subcellularLocation>
</comment>
<evidence type="ECO:0000256" key="1">
    <source>
        <dbReference type="ARBA" id="ARBA00004609"/>
    </source>
</evidence>
<protein>
    <recommendedName>
        <fullName evidence="5">1,3-beta-glucanosyltransferase</fullName>
        <ecNumber evidence="5">2.4.1.-</ecNumber>
    </recommendedName>
</protein>
<evidence type="ECO:0000256" key="3">
    <source>
        <dbReference type="ARBA" id="ARBA00022729"/>
    </source>
</evidence>
<dbReference type="Pfam" id="PF03198">
    <property type="entry name" value="Glyco_hydro_72"/>
    <property type="match status" value="1"/>
</dbReference>
<dbReference type="Proteomes" id="UP000824998">
    <property type="component" value="Unassembled WGS sequence"/>
</dbReference>
<proteinExistence type="inferred from homology"/>
<evidence type="ECO:0000313" key="8">
    <source>
        <dbReference type="Proteomes" id="UP000824998"/>
    </source>
</evidence>
<keyword evidence="8" id="KW-1185">Reference proteome</keyword>
<dbReference type="PANTHER" id="PTHR31468">
    <property type="entry name" value="1,3-BETA-GLUCANOSYLTRANSFERASE GAS1"/>
    <property type="match status" value="1"/>
</dbReference>
<dbReference type="GO" id="GO:0031505">
    <property type="term" value="P:fungal-type cell wall organization"/>
    <property type="evidence" value="ECO:0007669"/>
    <property type="project" value="TreeGrafter"/>
</dbReference>
<dbReference type="OrthoDB" id="421038at2759"/>
<evidence type="ECO:0000313" key="7">
    <source>
        <dbReference type="EMBL" id="KAG9230247.1"/>
    </source>
</evidence>
<keyword evidence="5" id="KW-0336">GPI-anchor</keyword>
<comment type="function">
    <text evidence="5">Splits internally a 1,3-beta-glucan molecule and transfers the newly generated reducing end (the donor) to the non-reducing end of another 1,3-beta-glucan molecule (the acceptor) forming a 1,3-beta linkage, resulting in the elongation of 1,3-beta-glucan chains in the cell wall.</text>
</comment>